<reference evidence="3 4" key="1">
    <citation type="submission" date="2016-03" db="EMBL/GenBank/DDBJ databases">
        <authorList>
            <person name="Ploux O."/>
        </authorList>
    </citation>
    <scope>NUCLEOTIDE SEQUENCE [LARGE SCALE GENOMIC DNA]</scope>
    <source>
        <strain evidence="3 4">R0</strain>
    </source>
</reference>
<dbReference type="RefSeq" id="WP_061833194.1">
    <property type="nucleotide sequence ID" value="NZ_LUKE01000001.1"/>
</dbReference>
<dbReference type="Gene3D" id="2.160.20.10">
    <property type="entry name" value="Single-stranded right-handed beta-helix, Pectin lyase-like"/>
    <property type="match status" value="1"/>
</dbReference>
<dbReference type="InterPro" id="IPR011050">
    <property type="entry name" value="Pectin_lyase_fold/virulence"/>
</dbReference>
<dbReference type="InterPro" id="IPR039448">
    <property type="entry name" value="Beta_helix"/>
</dbReference>
<comment type="caution">
    <text evidence="3">The sequence shown here is derived from an EMBL/GenBank/DDBJ whole genome shotgun (WGS) entry which is preliminary data.</text>
</comment>
<evidence type="ECO:0000256" key="1">
    <source>
        <dbReference type="SAM" id="SignalP"/>
    </source>
</evidence>
<dbReference type="EMBL" id="LUKE01000001">
    <property type="protein sequence ID" value="KYG65650.1"/>
    <property type="molecule type" value="Genomic_DNA"/>
</dbReference>
<accession>A0A150WMK9</accession>
<feature type="domain" description="Right handed beta helix" evidence="2">
    <location>
        <begin position="207"/>
        <end position="299"/>
    </location>
</feature>
<gene>
    <name evidence="3" type="ORF">AZI86_00810</name>
</gene>
<feature type="signal peptide" evidence="1">
    <location>
        <begin position="1"/>
        <end position="25"/>
    </location>
</feature>
<name>A0A150WMK9_BDEBC</name>
<keyword evidence="4" id="KW-1185">Reference proteome</keyword>
<dbReference type="AlphaFoldDB" id="A0A150WMK9"/>
<evidence type="ECO:0000259" key="2">
    <source>
        <dbReference type="Pfam" id="PF13229"/>
    </source>
</evidence>
<dbReference type="SUPFAM" id="SSF51126">
    <property type="entry name" value="Pectin lyase-like"/>
    <property type="match status" value="1"/>
</dbReference>
<dbReference type="Proteomes" id="UP000075320">
    <property type="component" value="Unassembled WGS sequence"/>
</dbReference>
<dbReference type="InterPro" id="IPR006626">
    <property type="entry name" value="PbH1"/>
</dbReference>
<dbReference type="Pfam" id="PF13229">
    <property type="entry name" value="Beta_helix"/>
    <property type="match status" value="1"/>
</dbReference>
<protein>
    <recommendedName>
        <fullName evidence="2">Right handed beta helix domain-containing protein</fullName>
    </recommendedName>
</protein>
<evidence type="ECO:0000313" key="4">
    <source>
        <dbReference type="Proteomes" id="UP000075320"/>
    </source>
</evidence>
<feature type="chain" id="PRO_5007573326" description="Right handed beta helix domain-containing protein" evidence="1">
    <location>
        <begin position="26"/>
        <end position="451"/>
    </location>
</feature>
<organism evidence="3 4">
    <name type="scientific">Bdellovibrio bacteriovorus</name>
    <dbReference type="NCBI Taxonomy" id="959"/>
    <lineage>
        <taxon>Bacteria</taxon>
        <taxon>Pseudomonadati</taxon>
        <taxon>Bdellovibrionota</taxon>
        <taxon>Bdellovibrionia</taxon>
        <taxon>Bdellovibrionales</taxon>
        <taxon>Pseudobdellovibrionaceae</taxon>
        <taxon>Bdellovibrio</taxon>
    </lineage>
</organism>
<dbReference type="InterPro" id="IPR012334">
    <property type="entry name" value="Pectin_lyas_fold"/>
</dbReference>
<dbReference type="SMART" id="SM00710">
    <property type="entry name" value="PbH1"/>
    <property type="match status" value="4"/>
</dbReference>
<evidence type="ECO:0000313" key="3">
    <source>
        <dbReference type="EMBL" id="KYG65650.1"/>
    </source>
</evidence>
<dbReference type="OrthoDB" id="264773at2"/>
<proteinExistence type="predicted"/>
<sequence length="451" mass="47431">MFKLFSATLVTLLIPALGWSANLSASSPHETVPFETSFQLRVSGGVSPYRYQVTYGAATVSASGKITTGSKNGQVKVLVYDSKNKKVMVRFRVLKTAVLGSAPVPANPEPSPSPAPSPAPAPVAEKLFKVPAQAPKACKWEERIDCESFKYARKIDVRSAAELKTALADLRAGDLVSVASGVYSGLFVITLKASSAAYVCAEKGAVIDGGNYKSGYGLYLNKASNIVVSGLAVRNVQKGVMMDGGQNLVLHNMTVSGVGDEAVHFRNNTQNSVISRSKILDAGLYQPDFGEGVYLGSSKNKWCPSGTNCGEPDRSDCNLVSENYISNVKAESIDVKEGTQNNVIAENEFEGSGMTGAYADSFIDVKGNLTYVLNNKGVAGQCGSKSCQLNGFQTHIAVAGWGDKNVFSGNRLSGDFAGPVVGLQKALSNVVHCDNTADNGVAAANAVCVNP</sequence>
<keyword evidence="1" id="KW-0732">Signal</keyword>